<evidence type="ECO:0000256" key="1">
    <source>
        <dbReference type="SAM" id="MobiDB-lite"/>
    </source>
</evidence>
<sequence length="65" mass="7349">MTINTNRDAKNFYWCLEHNQVEESIGCGSTTRIGPYATAAEASTALERTRQRKAEQDARDAEDQK</sequence>
<reference evidence="2 3" key="1">
    <citation type="submission" date="2018-04" db="EMBL/GenBank/DDBJ databases">
        <title>Novel species isolated from glacier.</title>
        <authorList>
            <person name="Liu Q."/>
            <person name="Xin Y.-H."/>
        </authorList>
    </citation>
    <scope>NUCLEOTIDE SEQUENCE [LARGE SCALE GENOMIC DNA]</scope>
    <source>
        <strain evidence="2 3">GT1R17</strain>
    </source>
</reference>
<name>A0A2T5MJL4_9GAMM</name>
<comment type="caution">
    <text evidence="2">The sequence shown here is derived from an EMBL/GenBank/DDBJ whole genome shotgun (WGS) entry which is preliminary data.</text>
</comment>
<feature type="compositionally biased region" description="Basic and acidic residues" evidence="1">
    <location>
        <begin position="47"/>
        <end position="65"/>
    </location>
</feature>
<dbReference type="EMBL" id="QANS01000001">
    <property type="protein sequence ID" value="PTU32748.1"/>
    <property type="molecule type" value="Genomic_DNA"/>
</dbReference>
<dbReference type="AlphaFoldDB" id="A0A2T5MJL4"/>
<organism evidence="2 3">
    <name type="scientific">Stenotrophobium rhamnosiphilum</name>
    <dbReference type="NCBI Taxonomy" id="2029166"/>
    <lineage>
        <taxon>Bacteria</taxon>
        <taxon>Pseudomonadati</taxon>
        <taxon>Pseudomonadota</taxon>
        <taxon>Gammaproteobacteria</taxon>
        <taxon>Nevskiales</taxon>
        <taxon>Nevskiaceae</taxon>
        <taxon>Stenotrophobium</taxon>
    </lineage>
</organism>
<feature type="region of interest" description="Disordered" evidence="1">
    <location>
        <begin position="38"/>
        <end position="65"/>
    </location>
</feature>
<evidence type="ECO:0000313" key="2">
    <source>
        <dbReference type="EMBL" id="PTU32748.1"/>
    </source>
</evidence>
<keyword evidence="3" id="KW-1185">Reference proteome</keyword>
<gene>
    <name evidence="2" type="ORF">CJD38_01085</name>
</gene>
<dbReference type="OrthoDB" id="3268477at2"/>
<evidence type="ECO:0008006" key="4">
    <source>
        <dbReference type="Google" id="ProtNLM"/>
    </source>
</evidence>
<protein>
    <recommendedName>
        <fullName evidence="4">SPOR domain-containing protein</fullName>
    </recommendedName>
</protein>
<dbReference type="RefSeq" id="WP_107938455.1">
    <property type="nucleotide sequence ID" value="NZ_QANS01000001.1"/>
</dbReference>
<accession>A0A2T5MJL4</accession>
<dbReference type="Proteomes" id="UP000244248">
    <property type="component" value="Unassembled WGS sequence"/>
</dbReference>
<evidence type="ECO:0000313" key="3">
    <source>
        <dbReference type="Proteomes" id="UP000244248"/>
    </source>
</evidence>
<proteinExistence type="predicted"/>